<evidence type="ECO:0000259" key="3">
    <source>
        <dbReference type="Pfam" id="PF01055"/>
    </source>
</evidence>
<evidence type="ECO:0000313" key="6">
    <source>
        <dbReference type="Proteomes" id="UP001611580"/>
    </source>
</evidence>
<dbReference type="InterPro" id="IPR017853">
    <property type="entry name" value="GH"/>
</dbReference>
<dbReference type="Gene3D" id="2.60.40.1180">
    <property type="entry name" value="Golgi alpha-mannosidase II"/>
    <property type="match status" value="1"/>
</dbReference>
<evidence type="ECO:0000256" key="2">
    <source>
        <dbReference type="RuleBase" id="RU361185"/>
    </source>
</evidence>
<dbReference type="CDD" id="cd06595">
    <property type="entry name" value="GH31_u1"/>
    <property type="match status" value="1"/>
</dbReference>
<gene>
    <name evidence="5" type="ORF">ACH47X_08405</name>
</gene>
<dbReference type="InterPro" id="IPR000322">
    <property type="entry name" value="Glyco_hydro_31_TIM"/>
</dbReference>
<dbReference type="PANTHER" id="PTHR22762">
    <property type="entry name" value="ALPHA-GLUCOSIDASE"/>
    <property type="match status" value="1"/>
</dbReference>
<sequence>MQEIVDSLSVVRPLPEAAPRARSEQQVHGAGWRITVLSDGVFRVERSADGEFEDRASTFAIRRDLPPAEFAVERVGDGVVVTTARARLRYDGGEFSASGLVVEILGSDSGRWRYGEPTRDLGGTARTLDDVDGRVDLEPGVVSRDGIGVVDDSTSFLFEDDGWVGSRVPGRSDLYVFAFGRDYTDAVGDLYRVSGHPMRLPRWALGNWWSRYHPYSDESYLALMDRFDEERIPFSVAVIDMDWHRVDSVPKWFGSSWTGYSWEPTLFPDPAAFLGALHERGLRTTLNLHPADGVRAFEDAYPAMARALGVDPDTEQPIPFDPADPAFLQAYFRELHHPLERQGVDFWWIDWQQGRTSGMAGVDPLWVLNHFHHLDAARDGKPGMTFSRYAGPGSHRYAVGFSGDAVVSWESLDFQPEFTATAANIGYGWWSHDIGGHTRGVRDDELATRWVQFGVFSPIMRLHSANNPFIRKEPWVFPPEHRAAMDDALRFRHRMVPYLHTMNHRAAAGVPLVRPMYHLEPRRQEAYEVPNQYAFGSELLVAPVTTPRDDASLRGRVKVWLPEGLWTDIFTDAVYQGGRTVEMHRTLGSVPALLRAGGILPLDGGVELDATRNPETLEVLVAPGASGEFVLAEDVEGGAWAGAGAGAGAGAVDAGGSGAGTDGFAGTDSFAGTDGFAGTDSFAGAGGVGGGPAARTALTWDRERGEFRIEPVRGDASALPAQREWTLTFLAARPEGSVTVNGTIVSVDGVDGRWSVTASSAPTAEVVVRVEGGPLRIGTDRTEAARVILESAQSANPEKLAAWDIVSSPRGAAEKIAELSAVDLPAQLRAALVEQLAAVTPEA</sequence>
<dbReference type="Pfam" id="PF21365">
    <property type="entry name" value="Glyco_hydro_31_3rd"/>
    <property type="match status" value="1"/>
</dbReference>
<dbReference type="Pfam" id="PF01055">
    <property type="entry name" value="Glyco_hydro_31_2nd"/>
    <property type="match status" value="1"/>
</dbReference>
<organism evidence="5 6">
    <name type="scientific">Promicromonospora kroppenstedtii</name>
    <dbReference type="NCBI Taxonomy" id="440482"/>
    <lineage>
        <taxon>Bacteria</taxon>
        <taxon>Bacillati</taxon>
        <taxon>Actinomycetota</taxon>
        <taxon>Actinomycetes</taxon>
        <taxon>Micrococcales</taxon>
        <taxon>Promicromonosporaceae</taxon>
        <taxon>Promicromonospora</taxon>
    </lineage>
</organism>
<dbReference type="SUPFAM" id="SSF51011">
    <property type="entry name" value="Glycosyl hydrolase domain"/>
    <property type="match status" value="1"/>
</dbReference>
<dbReference type="SUPFAM" id="SSF51445">
    <property type="entry name" value="(Trans)glycosidases"/>
    <property type="match status" value="1"/>
</dbReference>
<proteinExistence type="inferred from homology"/>
<feature type="domain" description="Glycosyl hydrolase family 31 C-terminal" evidence="4">
    <location>
        <begin position="509"/>
        <end position="600"/>
    </location>
</feature>
<protein>
    <submittedName>
        <fullName evidence="5">TIM-barrel domain-containing protein</fullName>
    </submittedName>
</protein>
<comment type="caution">
    <text evidence="5">The sequence shown here is derived from an EMBL/GenBank/DDBJ whole genome shotgun (WGS) entry which is preliminary data.</text>
</comment>
<dbReference type="EMBL" id="JBIRYI010000004">
    <property type="protein sequence ID" value="MFI2486917.1"/>
    <property type="molecule type" value="Genomic_DNA"/>
</dbReference>
<name>A0ABW7XHD4_9MICO</name>
<reference evidence="5 6" key="1">
    <citation type="submission" date="2024-10" db="EMBL/GenBank/DDBJ databases">
        <title>The Natural Products Discovery Center: Release of the First 8490 Sequenced Strains for Exploring Actinobacteria Biosynthetic Diversity.</title>
        <authorList>
            <person name="Kalkreuter E."/>
            <person name="Kautsar S.A."/>
            <person name="Yang D."/>
            <person name="Bader C.D."/>
            <person name="Teijaro C.N."/>
            <person name="Fluegel L."/>
            <person name="Davis C.M."/>
            <person name="Simpson J.R."/>
            <person name="Lauterbach L."/>
            <person name="Steele A.D."/>
            <person name="Gui C."/>
            <person name="Meng S."/>
            <person name="Li G."/>
            <person name="Viehrig K."/>
            <person name="Ye F."/>
            <person name="Su P."/>
            <person name="Kiefer A.F."/>
            <person name="Nichols A."/>
            <person name="Cepeda A.J."/>
            <person name="Yan W."/>
            <person name="Fan B."/>
            <person name="Jiang Y."/>
            <person name="Adhikari A."/>
            <person name="Zheng C.-J."/>
            <person name="Schuster L."/>
            <person name="Cowan T.M."/>
            <person name="Smanski M.J."/>
            <person name="Chevrette M.G."/>
            <person name="De Carvalho L.P.S."/>
            <person name="Shen B."/>
        </authorList>
    </citation>
    <scope>NUCLEOTIDE SEQUENCE [LARGE SCALE GENOMIC DNA]</scope>
    <source>
        <strain evidence="5 6">NPDC019481</strain>
    </source>
</reference>
<dbReference type="PANTHER" id="PTHR22762:SF89">
    <property type="entry name" value="ALPHA-XYLOSIDASE"/>
    <property type="match status" value="1"/>
</dbReference>
<comment type="similarity">
    <text evidence="1 2">Belongs to the glycosyl hydrolase 31 family.</text>
</comment>
<accession>A0ABW7XHD4</accession>
<dbReference type="Gene3D" id="3.20.20.80">
    <property type="entry name" value="Glycosidases"/>
    <property type="match status" value="1"/>
</dbReference>
<dbReference type="InterPro" id="IPR013780">
    <property type="entry name" value="Glyco_hydro_b"/>
</dbReference>
<evidence type="ECO:0000259" key="4">
    <source>
        <dbReference type="Pfam" id="PF21365"/>
    </source>
</evidence>
<dbReference type="InterPro" id="IPR048395">
    <property type="entry name" value="Glyco_hydro_31_C"/>
</dbReference>
<keyword evidence="2" id="KW-0326">Glycosidase</keyword>
<keyword evidence="2" id="KW-0378">Hydrolase</keyword>
<evidence type="ECO:0000313" key="5">
    <source>
        <dbReference type="EMBL" id="MFI2486917.1"/>
    </source>
</evidence>
<feature type="domain" description="Glycoside hydrolase family 31 TIM barrel" evidence="3">
    <location>
        <begin position="199"/>
        <end position="502"/>
    </location>
</feature>
<dbReference type="Gene3D" id="2.60.40.1760">
    <property type="entry name" value="glycosyl hydrolase (family 31)"/>
    <property type="match status" value="1"/>
</dbReference>
<keyword evidence="6" id="KW-1185">Reference proteome</keyword>
<dbReference type="RefSeq" id="WP_397403240.1">
    <property type="nucleotide sequence ID" value="NZ_JBIRYI010000004.1"/>
</dbReference>
<dbReference type="Proteomes" id="UP001611580">
    <property type="component" value="Unassembled WGS sequence"/>
</dbReference>
<evidence type="ECO:0000256" key="1">
    <source>
        <dbReference type="ARBA" id="ARBA00007806"/>
    </source>
</evidence>